<dbReference type="SUPFAM" id="SSF52283">
    <property type="entry name" value="Formate/glycerate dehydrogenase catalytic domain-like"/>
    <property type="match status" value="1"/>
</dbReference>
<dbReference type="Pfam" id="PF22629">
    <property type="entry name" value="ACT_AHAS_ss"/>
    <property type="match status" value="1"/>
</dbReference>
<evidence type="ECO:0000256" key="6">
    <source>
        <dbReference type="ARBA" id="ARBA00048731"/>
    </source>
</evidence>
<dbReference type="CDD" id="cd04901">
    <property type="entry name" value="ACT_3PGDH"/>
    <property type="match status" value="1"/>
</dbReference>
<keyword evidence="5" id="KW-0520">NAD</keyword>
<dbReference type="Pfam" id="PF02826">
    <property type="entry name" value="2-Hacid_dh_C"/>
    <property type="match status" value="1"/>
</dbReference>
<dbReference type="InterPro" id="IPR045865">
    <property type="entry name" value="ACT-like_dom_sf"/>
</dbReference>
<evidence type="ECO:0000259" key="8">
    <source>
        <dbReference type="PROSITE" id="PS51671"/>
    </source>
</evidence>
<evidence type="ECO:0000313" key="9">
    <source>
        <dbReference type="EMBL" id="CAD8815632.1"/>
    </source>
</evidence>
<gene>
    <name evidence="9" type="ORF">TOLI1172_LOCUS20</name>
</gene>
<comment type="pathway">
    <text evidence="1">Amino-acid biosynthesis; L-serine biosynthesis; L-serine from 3-phospho-D-glycerate: step 1/3.</text>
</comment>
<sequence>MSSSSARSPAIMGASPARKMEWSIEHLSLGVSGNGTSFPKDKINILVLENVSTTAKDMLASDGFHVESEKRAFTEDELIERIENIHVLGIRSKTKVTQRVMESGKKLLAIGCFCIGTDQVDLDFAEKKGIAVFNAPFANTRSVAELVIAEIIALSRRLSDTSAAMHQGIWNKSALGCYEVRGKTLGIVGYGHIGSQLSVLAEMMGMKVIFYDHMPKLPLGNSESRADLASLLIESDVVSVHVPKSEQTFMMFREEHFALMKKGAYFINNARGTVADLDALAAVLKSGHLGGAAVDVFPIEPEKNGPFTNVLQGCPNTILTPHIGGSTHEAQDKIGEEVASALLRFINQGSTTGSVNLPNVEMPVAPFSHRILNIHENVPGVLRDINNIFAALNVNVRAQVLGTTNNVGYLIIDVDKVTSVDTKNAISALPASLRTRLLY</sequence>
<dbReference type="PANTHER" id="PTHR43761:SF1">
    <property type="entry name" value="D-ISOMER SPECIFIC 2-HYDROXYACID DEHYDROGENASE CATALYTIC DOMAIN-CONTAINING PROTEIN-RELATED"/>
    <property type="match status" value="1"/>
</dbReference>
<dbReference type="GO" id="GO:0047545">
    <property type="term" value="F:(S)-2-hydroxyglutarate dehydrogenase activity"/>
    <property type="evidence" value="ECO:0007669"/>
    <property type="project" value="UniProtKB-ARBA"/>
</dbReference>
<keyword evidence="4 7" id="KW-0560">Oxidoreductase</keyword>
<evidence type="ECO:0000256" key="7">
    <source>
        <dbReference type="RuleBase" id="RU003719"/>
    </source>
</evidence>
<dbReference type="InterPro" id="IPR006139">
    <property type="entry name" value="D-isomer_2_OHA_DH_cat_dom"/>
</dbReference>
<evidence type="ECO:0000256" key="5">
    <source>
        <dbReference type="ARBA" id="ARBA00023027"/>
    </source>
</evidence>
<dbReference type="CDD" id="cd12176">
    <property type="entry name" value="PGDH_3"/>
    <property type="match status" value="1"/>
</dbReference>
<dbReference type="PROSITE" id="PS51671">
    <property type="entry name" value="ACT"/>
    <property type="match status" value="1"/>
</dbReference>
<dbReference type="EC" id="1.1.1.95" evidence="3"/>
<dbReference type="Gene3D" id="3.40.50.720">
    <property type="entry name" value="NAD(P)-binding Rossmann-like Domain"/>
    <property type="match status" value="2"/>
</dbReference>
<feature type="domain" description="ACT" evidence="8">
    <location>
        <begin position="370"/>
        <end position="439"/>
    </location>
</feature>
<accession>A0A7S0ZAC9</accession>
<dbReference type="Gene3D" id="3.30.70.260">
    <property type="match status" value="1"/>
</dbReference>
<dbReference type="FunFam" id="3.40.50.720:FF:000041">
    <property type="entry name" value="D-3-phosphoglycerate dehydrogenase"/>
    <property type="match status" value="1"/>
</dbReference>
<dbReference type="EMBL" id="HBFP01000026">
    <property type="protein sequence ID" value="CAD8815632.1"/>
    <property type="molecule type" value="Transcribed_RNA"/>
</dbReference>
<dbReference type="NCBIfam" id="NF008759">
    <property type="entry name" value="PRK11790.1"/>
    <property type="match status" value="1"/>
</dbReference>
<dbReference type="InterPro" id="IPR002912">
    <property type="entry name" value="ACT_dom"/>
</dbReference>
<dbReference type="InterPro" id="IPR006140">
    <property type="entry name" value="D-isomer_DH_NAD-bd"/>
</dbReference>
<dbReference type="UniPathway" id="UPA00135">
    <property type="reaction ID" value="UER00196"/>
</dbReference>
<dbReference type="SUPFAM" id="SSF51735">
    <property type="entry name" value="NAD(P)-binding Rossmann-fold domains"/>
    <property type="match status" value="1"/>
</dbReference>
<dbReference type="Pfam" id="PF00389">
    <property type="entry name" value="2-Hacid_dh"/>
    <property type="match status" value="1"/>
</dbReference>
<proteinExistence type="inferred from homology"/>
<evidence type="ECO:0000256" key="4">
    <source>
        <dbReference type="ARBA" id="ARBA00023002"/>
    </source>
</evidence>
<dbReference type="PANTHER" id="PTHR43761">
    <property type="entry name" value="D-ISOMER SPECIFIC 2-HYDROXYACID DEHYDROGENASE FAMILY PROTEIN (AFU_ORTHOLOGUE AFUA_1G13630)"/>
    <property type="match status" value="1"/>
</dbReference>
<dbReference type="SUPFAM" id="SSF55021">
    <property type="entry name" value="ACT-like"/>
    <property type="match status" value="1"/>
</dbReference>
<dbReference type="GO" id="GO:0051287">
    <property type="term" value="F:NAD binding"/>
    <property type="evidence" value="ECO:0007669"/>
    <property type="project" value="InterPro"/>
</dbReference>
<dbReference type="InterPro" id="IPR029752">
    <property type="entry name" value="D-isomer_DH_CS1"/>
</dbReference>
<dbReference type="InterPro" id="IPR054480">
    <property type="entry name" value="AHAS_small-like_ACT"/>
</dbReference>
<name>A0A7S0ZAC9_9RHOD</name>
<dbReference type="InterPro" id="IPR036291">
    <property type="entry name" value="NAD(P)-bd_dom_sf"/>
</dbReference>
<comment type="similarity">
    <text evidence="2 7">Belongs to the D-isomer specific 2-hydroxyacid dehydrogenase family.</text>
</comment>
<dbReference type="GO" id="GO:0004617">
    <property type="term" value="F:phosphoglycerate dehydrogenase activity"/>
    <property type="evidence" value="ECO:0007669"/>
    <property type="project" value="UniProtKB-EC"/>
</dbReference>
<organism evidence="9">
    <name type="scientific">Timspurckia oligopyrenoides</name>
    <dbReference type="NCBI Taxonomy" id="708627"/>
    <lineage>
        <taxon>Eukaryota</taxon>
        <taxon>Rhodophyta</taxon>
        <taxon>Bangiophyceae</taxon>
        <taxon>Porphyridiales</taxon>
        <taxon>Porphyridiaceae</taxon>
        <taxon>Timspurckia</taxon>
    </lineage>
</organism>
<comment type="catalytic activity">
    <reaction evidence="6">
        <text>(2R)-3-phosphoglycerate + NAD(+) = 3-phosphooxypyruvate + NADH + H(+)</text>
        <dbReference type="Rhea" id="RHEA:12641"/>
        <dbReference type="ChEBI" id="CHEBI:15378"/>
        <dbReference type="ChEBI" id="CHEBI:18110"/>
        <dbReference type="ChEBI" id="CHEBI:57540"/>
        <dbReference type="ChEBI" id="CHEBI:57945"/>
        <dbReference type="ChEBI" id="CHEBI:58272"/>
        <dbReference type="EC" id="1.1.1.95"/>
    </reaction>
</comment>
<protein>
    <recommendedName>
        <fullName evidence="3">phosphoglycerate dehydrogenase</fullName>
        <ecNumber evidence="3">1.1.1.95</ecNumber>
    </recommendedName>
</protein>
<dbReference type="InterPro" id="IPR050418">
    <property type="entry name" value="D-iso_2-hydroxyacid_DH_PdxB"/>
</dbReference>
<evidence type="ECO:0000256" key="1">
    <source>
        <dbReference type="ARBA" id="ARBA00005216"/>
    </source>
</evidence>
<dbReference type="GO" id="GO:0006564">
    <property type="term" value="P:L-serine biosynthetic process"/>
    <property type="evidence" value="ECO:0007669"/>
    <property type="project" value="UniProtKB-ARBA"/>
</dbReference>
<reference evidence="9" key="1">
    <citation type="submission" date="2021-01" db="EMBL/GenBank/DDBJ databases">
        <authorList>
            <person name="Corre E."/>
            <person name="Pelletier E."/>
            <person name="Niang G."/>
            <person name="Scheremetjew M."/>
            <person name="Finn R."/>
            <person name="Kale V."/>
            <person name="Holt S."/>
            <person name="Cochrane G."/>
            <person name="Meng A."/>
            <person name="Brown T."/>
            <person name="Cohen L."/>
        </authorList>
    </citation>
    <scope>NUCLEOTIDE SEQUENCE</scope>
    <source>
        <strain evidence="9">CCMP3278</strain>
    </source>
</reference>
<evidence type="ECO:0000256" key="3">
    <source>
        <dbReference type="ARBA" id="ARBA00013143"/>
    </source>
</evidence>
<evidence type="ECO:0000256" key="2">
    <source>
        <dbReference type="ARBA" id="ARBA00005854"/>
    </source>
</evidence>
<dbReference type="PROSITE" id="PS00065">
    <property type="entry name" value="D_2_HYDROXYACID_DH_1"/>
    <property type="match status" value="1"/>
</dbReference>
<dbReference type="AlphaFoldDB" id="A0A7S0ZAC9"/>